<dbReference type="AlphaFoldDB" id="A0A1Q3AGH2"/>
<dbReference type="EMBL" id="BDGX01000045">
    <property type="protein sequence ID" value="GAV54827.1"/>
    <property type="molecule type" value="Genomic_DNA"/>
</dbReference>
<sequence length="253" mass="28503">MPSFEELLAQDKQLQYASQAVRHYRREKVPEFLEKDSHNRRPTPSSTPQGSTSATPASTAGTAANANAQSQLNAGNNKRHIVNVDDISKINYEMIKNTPGNLPDINEKADSRSINSDGEISGLKTKLYKNRLYDLNDNFLELISHRMPPGEEKPSEPPLLPLQEEIELLSQVQRNLIRDYQDLLNAERKWFILKEIMLDANAELDLFSTQEERKKTIKLGATTVAPNANANALVFNRSKRQKAHGSSRPDDIL</sequence>
<accession>A0A1Q3AGH2</accession>
<evidence type="ECO:0000256" key="1">
    <source>
        <dbReference type="SAM" id="MobiDB-lite"/>
    </source>
</evidence>
<dbReference type="OrthoDB" id="4063618at2759"/>
<reference evidence="2 3" key="1">
    <citation type="submission" date="2016-08" db="EMBL/GenBank/DDBJ databases">
        <title>Draft genome sequence of allopolyploid Zygosaccharomyces rouxii.</title>
        <authorList>
            <person name="Watanabe J."/>
            <person name="Uehara K."/>
            <person name="Mogi Y."/>
            <person name="Tsukioka Y."/>
        </authorList>
    </citation>
    <scope>NUCLEOTIDE SEQUENCE [LARGE SCALE GENOMIC DNA]</scope>
    <source>
        <strain evidence="2 3">NBRC 110957</strain>
    </source>
</reference>
<feature type="compositionally biased region" description="Basic and acidic residues" evidence="1">
    <location>
        <begin position="27"/>
        <end position="39"/>
    </location>
</feature>
<protein>
    <submittedName>
        <fullName evidence="2">Uncharacterized protein</fullName>
    </submittedName>
</protein>
<name>A0A1Q3AGH2_ZYGRO</name>
<comment type="caution">
    <text evidence="2">The sequence shown here is derived from an EMBL/GenBank/DDBJ whole genome shotgun (WGS) entry which is preliminary data.</text>
</comment>
<dbReference type="Proteomes" id="UP000187013">
    <property type="component" value="Unassembled WGS sequence"/>
</dbReference>
<evidence type="ECO:0000313" key="2">
    <source>
        <dbReference type="EMBL" id="GAV54827.1"/>
    </source>
</evidence>
<proteinExistence type="predicted"/>
<evidence type="ECO:0000313" key="3">
    <source>
        <dbReference type="Proteomes" id="UP000187013"/>
    </source>
</evidence>
<feature type="compositionally biased region" description="Low complexity" evidence="1">
    <location>
        <begin position="42"/>
        <end position="62"/>
    </location>
</feature>
<gene>
    <name evidence="2" type="ORF">ZYGR_0AS01500</name>
</gene>
<feature type="region of interest" description="Disordered" evidence="1">
    <location>
        <begin position="27"/>
        <end position="62"/>
    </location>
</feature>
<organism evidence="2 3">
    <name type="scientific">Zygosaccharomyces rouxii</name>
    <dbReference type="NCBI Taxonomy" id="4956"/>
    <lineage>
        <taxon>Eukaryota</taxon>
        <taxon>Fungi</taxon>
        <taxon>Dikarya</taxon>
        <taxon>Ascomycota</taxon>
        <taxon>Saccharomycotina</taxon>
        <taxon>Saccharomycetes</taxon>
        <taxon>Saccharomycetales</taxon>
        <taxon>Saccharomycetaceae</taxon>
        <taxon>Zygosaccharomyces</taxon>
    </lineage>
</organism>